<keyword evidence="4" id="KW-1185">Reference proteome</keyword>
<proteinExistence type="predicted"/>
<sequence>MNATLTAEVSPQEIRKMVFAMGSKQVPGSDGFMGKFFKACWGIVGESVVSAVGSFFATSKMLRSFNHTWLTLIPKVEQVESMRQLRPISLCQFVYKIITKIMAERLAGILPTIVSEGQNAFIRERQIVDSILIGHELMHYLKIKTRGKKGYMTLKVDMEKAYDRVEWPFLLAVLEKMGFSSVWRGWIQECLQSATFSVLVNGSPSGFFAPSRGLRQGDPLSPLLFVLCTEGFAALLRKAISEKRLAGVKVAPRASRISHLFFADDSYLFLRGSLQECENLIEVLNEYEELSGQRVNLEKSAVCFSTNISLPDQEFLAAILGVGAVGVQDKYLGLPTLIARSKTTTFCYLEEKLLERLQGWKRRTLLLAKETLIKSIALALPLHVMSCCRCLAAASWTSM</sequence>
<evidence type="ECO:0000313" key="3">
    <source>
        <dbReference type="EMBL" id="CAL1407884.1"/>
    </source>
</evidence>
<dbReference type="PANTHER" id="PTHR46890:SF48">
    <property type="entry name" value="RNA-DIRECTED DNA POLYMERASE"/>
    <property type="match status" value="1"/>
</dbReference>
<dbReference type="EMBL" id="OZ034821">
    <property type="protein sequence ID" value="CAL1407884.1"/>
    <property type="molecule type" value="Genomic_DNA"/>
</dbReference>
<organism evidence="3 4">
    <name type="scientific">Linum trigynum</name>
    <dbReference type="NCBI Taxonomy" id="586398"/>
    <lineage>
        <taxon>Eukaryota</taxon>
        <taxon>Viridiplantae</taxon>
        <taxon>Streptophyta</taxon>
        <taxon>Embryophyta</taxon>
        <taxon>Tracheophyta</taxon>
        <taxon>Spermatophyta</taxon>
        <taxon>Magnoliopsida</taxon>
        <taxon>eudicotyledons</taxon>
        <taxon>Gunneridae</taxon>
        <taxon>Pentapetalae</taxon>
        <taxon>rosids</taxon>
        <taxon>fabids</taxon>
        <taxon>Malpighiales</taxon>
        <taxon>Linaceae</taxon>
        <taxon>Linum</taxon>
    </lineage>
</organism>
<dbReference type="CDD" id="cd01650">
    <property type="entry name" value="RT_nLTR_like"/>
    <property type="match status" value="1"/>
</dbReference>
<protein>
    <recommendedName>
        <fullName evidence="2">Reverse transcriptase domain-containing protein</fullName>
    </recommendedName>
</protein>
<reference evidence="3 4" key="1">
    <citation type="submission" date="2024-04" db="EMBL/GenBank/DDBJ databases">
        <authorList>
            <person name="Fracassetti M."/>
        </authorList>
    </citation>
    <scope>NUCLEOTIDE SEQUENCE [LARGE SCALE GENOMIC DNA]</scope>
</reference>
<dbReference type="AlphaFoldDB" id="A0AAV2GB02"/>
<gene>
    <name evidence="3" type="ORF">LTRI10_LOCUS47522</name>
</gene>
<dbReference type="PROSITE" id="PS50878">
    <property type="entry name" value="RT_POL"/>
    <property type="match status" value="1"/>
</dbReference>
<evidence type="ECO:0000256" key="1">
    <source>
        <dbReference type="SAM" id="Coils"/>
    </source>
</evidence>
<feature type="coiled-coil region" evidence="1">
    <location>
        <begin position="270"/>
        <end position="300"/>
    </location>
</feature>
<dbReference type="InterPro" id="IPR043502">
    <property type="entry name" value="DNA/RNA_pol_sf"/>
</dbReference>
<evidence type="ECO:0000313" key="4">
    <source>
        <dbReference type="Proteomes" id="UP001497516"/>
    </source>
</evidence>
<dbReference type="InterPro" id="IPR052343">
    <property type="entry name" value="Retrotransposon-Effector_Assoc"/>
</dbReference>
<name>A0AAV2GB02_9ROSI</name>
<feature type="domain" description="Reverse transcriptase" evidence="2">
    <location>
        <begin position="54"/>
        <end position="324"/>
    </location>
</feature>
<accession>A0AAV2GB02</accession>
<dbReference type="PANTHER" id="PTHR46890">
    <property type="entry name" value="NON-LTR RETROLELEMENT REVERSE TRANSCRIPTASE-LIKE PROTEIN-RELATED"/>
    <property type="match status" value="1"/>
</dbReference>
<keyword evidence="1" id="KW-0175">Coiled coil</keyword>
<evidence type="ECO:0000259" key="2">
    <source>
        <dbReference type="PROSITE" id="PS50878"/>
    </source>
</evidence>
<dbReference type="Proteomes" id="UP001497516">
    <property type="component" value="Chromosome 8"/>
</dbReference>
<dbReference type="InterPro" id="IPR000477">
    <property type="entry name" value="RT_dom"/>
</dbReference>
<dbReference type="SUPFAM" id="SSF56672">
    <property type="entry name" value="DNA/RNA polymerases"/>
    <property type="match status" value="1"/>
</dbReference>
<dbReference type="Pfam" id="PF00078">
    <property type="entry name" value="RVT_1"/>
    <property type="match status" value="1"/>
</dbReference>